<keyword evidence="2 5" id="KW-0812">Transmembrane</keyword>
<feature type="transmembrane region" description="Helical" evidence="5">
    <location>
        <begin position="86"/>
        <end position="115"/>
    </location>
</feature>
<keyword evidence="4 5" id="KW-0472">Membrane</keyword>
<proteinExistence type="predicted"/>
<dbReference type="InterPro" id="IPR007318">
    <property type="entry name" value="Phopholipid_MeTrfase"/>
</dbReference>
<dbReference type="OrthoDB" id="272002at2"/>
<organism evidence="6 7">
    <name type="scientific">Saliterribacillus persicus</name>
    <dbReference type="NCBI Taxonomy" id="930114"/>
    <lineage>
        <taxon>Bacteria</taxon>
        <taxon>Bacillati</taxon>
        <taxon>Bacillota</taxon>
        <taxon>Bacilli</taxon>
        <taxon>Bacillales</taxon>
        <taxon>Bacillaceae</taxon>
        <taxon>Saliterribacillus</taxon>
    </lineage>
</organism>
<gene>
    <name evidence="6" type="ORF">DFR57_11565</name>
</gene>
<keyword evidence="6" id="KW-0489">Methyltransferase</keyword>
<dbReference type="PANTHER" id="PTHR12714:SF9">
    <property type="entry name" value="PROTEIN-S-ISOPRENYLCYSTEINE O-METHYLTRANSFERASE"/>
    <property type="match status" value="1"/>
</dbReference>
<keyword evidence="6" id="KW-0808">Transferase</keyword>
<dbReference type="RefSeq" id="WP_114354074.1">
    <property type="nucleotide sequence ID" value="NZ_QPJJ01000015.1"/>
</dbReference>
<feature type="transmembrane region" description="Helical" evidence="5">
    <location>
        <begin position="9"/>
        <end position="28"/>
    </location>
</feature>
<name>A0A368X7G1_9BACI</name>
<evidence type="ECO:0000256" key="1">
    <source>
        <dbReference type="ARBA" id="ARBA00004127"/>
    </source>
</evidence>
<evidence type="ECO:0000256" key="5">
    <source>
        <dbReference type="SAM" id="Phobius"/>
    </source>
</evidence>
<comment type="caution">
    <text evidence="6">The sequence shown here is derived from an EMBL/GenBank/DDBJ whole genome shotgun (WGS) entry which is preliminary data.</text>
</comment>
<dbReference type="GO" id="GO:0008168">
    <property type="term" value="F:methyltransferase activity"/>
    <property type="evidence" value="ECO:0007669"/>
    <property type="project" value="UniProtKB-KW"/>
</dbReference>
<dbReference type="Proteomes" id="UP000252585">
    <property type="component" value="Unassembled WGS sequence"/>
</dbReference>
<keyword evidence="3 5" id="KW-1133">Transmembrane helix</keyword>
<accession>A0A368X7G1</accession>
<dbReference type="PANTHER" id="PTHR12714">
    <property type="entry name" value="PROTEIN-S ISOPRENYLCYSTEINE O-METHYLTRANSFERASE"/>
    <property type="match status" value="1"/>
</dbReference>
<evidence type="ECO:0000256" key="3">
    <source>
        <dbReference type="ARBA" id="ARBA00022989"/>
    </source>
</evidence>
<comment type="subcellular location">
    <subcellularLocation>
        <location evidence="1">Endomembrane system</location>
        <topology evidence="1">Multi-pass membrane protein</topology>
    </subcellularLocation>
</comment>
<sequence length="147" mass="17088">MRKILPPTLLLFIIGLMIILHFVFPILIIFSFPFNLIGVALLLAGLTLSIKGSKKFERESTTVMTFDIPTILVTNGLYQYSRNPMYLGFLLMLLGFWILLGSLSNLILVIAFFLITDNYYIRFEEKVLHQKFGAAYSEYRKRVRKWI</sequence>
<evidence type="ECO:0000313" key="6">
    <source>
        <dbReference type="EMBL" id="RCW63940.1"/>
    </source>
</evidence>
<dbReference type="EMBL" id="QPJJ01000015">
    <property type="protein sequence ID" value="RCW63940.1"/>
    <property type="molecule type" value="Genomic_DNA"/>
</dbReference>
<evidence type="ECO:0000256" key="2">
    <source>
        <dbReference type="ARBA" id="ARBA00022692"/>
    </source>
</evidence>
<protein>
    <submittedName>
        <fullName evidence="6">Protein-S-isoprenylcysteine O-methyltransferase Ste14</fullName>
    </submittedName>
</protein>
<dbReference type="Pfam" id="PF04191">
    <property type="entry name" value="PEMT"/>
    <property type="match status" value="1"/>
</dbReference>
<evidence type="ECO:0000313" key="7">
    <source>
        <dbReference type="Proteomes" id="UP000252585"/>
    </source>
</evidence>
<dbReference type="GO" id="GO:0032259">
    <property type="term" value="P:methylation"/>
    <property type="evidence" value="ECO:0007669"/>
    <property type="project" value="UniProtKB-KW"/>
</dbReference>
<dbReference type="GO" id="GO:0012505">
    <property type="term" value="C:endomembrane system"/>
    <property type="evidence" value="ECO:0007669"/>
    <property type="project" value="UniProtKB-SubCell"/>
</dbReference>
<dbReference type="AlphaFoldDB" id="A0A368X7G1"/>
<keyword evidence="7" id="KW-1185">Reference proteome</keyword>
<feature type="transmembrane region" description="Helical" evidence="5">
    <location>
        <begin position="34"/>
        <end position="50"/>
    </location>
</feature>
<reference evidence="6 7" key="1">
    <citation type="submission" date="2018-07" db="EMBL/GenBank/DDBJ databases">
        <title>Genomic Encyclopedia of Type Strains, Phase IV (KMG-IV): sequencing the most valuable type-strain genomes for metagenomic binning, comparative biology and taxonomic classification.</title>
        <authorList>
            <person name="Goeker M."/>
        </authorList>
    </citation>
    <scope>NUCLEOTIDE SEQUENCE [LARGE SCALE GENOMIC DNA]</scope>
    <source>
        <strain evidence="6 7">DSM 27696</strain>
    </source>
</reference>
<dbReference type="Gene3D" id="1.20.120.1630">
    <property type="match status" value="1"/>
</dbReference>
<evidence type="ECO:0000256" key="4">
    <source>
        <dbReference type="ARBA" id="ARBA00023136"/>
    </source>
</evidence>